<organism evidence="1 2">
    <name type="scientific">Rhodnius prolixus</name>
    <name type="common">Triatomid bug</name>
    <dbReference type="NCBI Taxonomy" id="13249"/>
    <lineage>
        <taxon>Eukaryota</taxon>
        <taxon>Metazoa</taxon>
        <taxon>Ecdysozoa</taxon>
        <taxon>Arthropoda</taxon>
        <taxon>Hexapoda</taxon>
        <taxon>Insecta</taxon>
        <taxon>Pterygota</taxon>
        <taxon>Neoptera</taxon>
        <taxon>Paraneoptera</taxon>
        <taxon>Hemiptera</taxon>
        <taxon>Heteroptera</taxon>
        <taxon>Panheteroptera</taxon>
        <taxon>Cimicomorpha</taxon>
        <taxon>Reduviidae</taxon>
        <taxon>Triatominae</taxon>
        <taxon>Rhodnius</taxon>
    </lineage>
</organism>
<dbReference type="Proteomes" id="UP000015103">
    <property type="component" value="Unassembled WGS sequence"/>
</dbReference>
<dbReference type="AlphaFoldDB" id="T1I765"/>
<evidence type="ECO:0000313" key="1">
    <source>
        <dbReference type="EnsemblMetazoa" id="RPRC012137-PA"/>
    </source>
</evidence>
<dbReference type="OMA" id="MECKIDE"/>
<dbReference type="VEuPathDB" id="VectorBase:RPRC012137"/>
<keyword evidence="2" id="KW-1185">Reference proteome</keyword>
<name>T1I765_RHOPR</name>
<sequence length="227" mass="27089">MVLSEDENHIKMNFMILSKREETEKHIIADHSKLAVKLNKLKLNRQDDFTTNSRLQEESAVLNHKNSILSTKINNYIFESNKVQREIVVMECKIDEFKTSRRQATVVNDKENLTMSLLFKRMDLHKNKLNEIWENETDVDNIKNLVEMKKSLEAKKTQLRSNILQLQVKISERKNLIPKFNEEIMILKKRNAAYLKRMTRKLEYLEHSLTEKKKTFINTDIHEYLKK</sequence>
<evidence type="ECO:0000313" key="2">
    <source>
        <dbReference type="Proteomes" id="UP000015103"/>
    </source>
</evidence>
<dbReference type="EnsemblMetazoa" id="RPRC012137-RA">
    <property type="protein sequence ID" value="RPRC012137-PA"/>
    <property type="gene ID" value="RPRC012137"/>
</dbReference>
<dbReference type="HOGENOM" id="CLU_1221025_0_0_1"/>
<proteinExistence type="predicted"/>
<dbReference type="InParanoid" id="T1I765"/>
<protein>
    <submittedName>
        <fullName evidence="1">Uncharacterized protein</fullName>
    </submittedName>
</protein>
<accession>T1I765</accession>
<reference evidence="1" key="1">
    <citation type="submission" date="2015-05" db="UniProtKB">
        <authorList>
            <consortium name="EnsemblMetazoa"/>
        </authorList>
    </citation>
    <scope>IDENTIFICATION</scope>
</reference>
<dbReference type="EMBL" id="ACPB03006286">
    <property type="status" value="NOT_ANNOTATED_CDS"/>
    <property type="molecule type" value="Genomic_DNA"/>
</dbReference>